<protein>
    <recommendedName>
        <fullName evidence="2">cysteine-S-conjugate beta-lyase</fullName>
        <ecNumber evidence="2">4.4.1.13</ecNumber>
    </recommendedName>
</protein>
<accession>A0A1M6SJF8</accession>
<feature type="domain" description="Aminotransferase class I/classII large" evidence="6">
    <location>
        <begin position="41"/>
        <end position="386"/>
    </location>
</feature>
<evidence type="ECO:0000256" key="5">
    <source>
        <dbReference type="ARBA" id="ARBA00037974"/>
    </source>
</evidence>
<dbReference type="EC" id="4.4.1.13" evidence="2"/>
<dbReference type="RefSeq" id="WP_072991856.1">
    <property type="nucleotide sequence ID" value="NZ_FQZB01000017.1"/>
</dbReference>
<dbReference type="InterPro" id="IPR004839">
    <property type="entry name" value="Aminotransferase_I/II_large"/>
</dbReference>
<evidence type="ECO:0000256" key="4">
    <source>
        <dbReference type="ARBA" id="ARBA00023239"/>
    </source>
</evidence>
<comment type="cofactor">
    <cofactor evidence="1">
        <name>pyridoxal 5'-phosphate</name>
        <dbReference type="ChEBI" id="CHEBI:597326"/>
    </cofactor>
</comment>
<evidence type="ECO:0000256" key="3">
    <source>
        <dbReference type="ARBA" id="ARBA00022898"/>
    </source>
</evidence>
<dbReference type="GO" id="GO:0030170">
    <property type="term" value="F:pyridoxal phosphate binding"/>
    <property type="evidence" value="ECO:0007669"/>
    <property type="project" value="InterPro"/>
</dbReference>
<dbReference type="SUPFAM" id="SSF53383">
    <property type="entry name" value="PLP-dependent transferases"/>
    <property type="match status" value="1"/>
</dbReference>
<dbReference type="STRING" id="1121302.SAMN02745163_03826"/>
<proteinExistence type="inferred from homology"/>
<keyword evidence="4 7" id="KW-0456">Lyase</keyword>
<dbReference type="EMBL" id="FQZB01000017">
    <property type="protein sequence ID" value="SHK44786.1"/>
    <property type="molecule type" value="Genomic_DNA"/>
</dbReference>
<dbReference type="Pfam" id="PF00155">
    <property type="entry name" value="Aminotran_1_2"/>
    <property type="match status" value="1"/>
</dbReference>
<dbReference type="Gene3D" id="3.40.640.10">
    <property type="entry name" value="Type I PLP-dependent aspartate aminotransferase-like (Major domain)"/>
    <property type="match status" value="1"/>
</dbReference>
<reference evidence="7 8" key="1">
    <citation type="submission" date="2016-11" db="EMBL/GenBank/DDBJ databases">
        <authorList>
            <person name="Jaros S."/>
            <person name="Januszkiewicz K."/>
            <person name="Wedrychowicz H."/>
        </authorList>
    </citation>
    <scope>NUCLEOTIDE SEQUENCE [LARGE SCALE GENOMIC DNA]</scope>
    <source>
        <strain evidence="7 8">DSM 21758</strain>
    </source>
</reference>
<dbReference type="CDD" id="cd00609">
    <property type="entry name" value="AAT_like"/>
    <property type="match status" value="1"/>
</dbReference>
<name>A0A1M6SJF8_9CLOT</name>
<evidence type="ECO:0000313" key="8">
    <source>
        <dbReference type="Proteomes" id="UP000184310"/>
    </source>
</evidence>
<dbReference type="GO" id="GO:0047804">
    <property type="term" value="F:cysteine-S-conjugate beta-lyase activity"/>
    <property type="evidence" value="ECO:0007669"/>
    <property type="project" value="UniProtKB-EC"/>
</dbReference>
<sequence length="392" mass="45714">MKYDFDKIIDRKLGKCRKWDNKILKEKFGLNEEAIPMDLADLDFECSPAIKKALVDRASLGDYGYTYAYDEYYDSVIEWNKRRYNVNLEKEWIKLTFGTVGTLHYIVQCFCKAGQGVMINTPAYDPFEEAIKRNGSKMVCSTLKLVDNRYYFDFEDIERKIVEDNVVLYILCSPQNPSGRVWSKEELHRICDICIKHNVLLVCDEIHRDVIFSHSPFTTLWNSHEDIINHSIMCISPNKGFNLGGLKSSYIIIKNAAIREKMLKYLEKVYVTSPHVFSIPAIIAAYNESEDWLDQLTDYIESNFEIVYKFFEENMPKAKVMRSDSSFLAWIDMRNVFKDEAEMKEFFIKANISVVVGSYFVQDGEGFVRLNIGCQKETLNKALDRIKKTYCN</sequence>
<comment type="similarity">
    <text evidence="5">Belongs to the class-II pyridoxal-phosphate-dependent aminotransferase family. MalY/PatB cystathionine beta-lyase subfamily.</text>
</comment>
<dbReference type="Gene3D" id="3.90.1150.10">
    <property type="entry name" value="Aspartate Aminotransferase, domain 1"/>
    <property type="match status" value="1"/>
</dbReference>
<dbReference type="InterPro" id="IPR015421">
    <property type="entry name" value="PyrdxlP-dep_Trfase_major"/>
</dbReference>
<dbReference type="PANTHER" id="PTHR43525">
    <property type="entry name" value="PROTEIN MALY"/>
    <property type="match status" value="1"/>
</dbReference>
<dbReference type="AlphaFoldDB" id="A0A1M6SJF8"/>
<dbReference type="InterPro" id="IPR051798">
    <property type="entry name" value="Class-II_PLP-Dep_Aminotrans"/>
</dbReference>
<dbReference type="PANTHER" id="PTHR43525:SF1">
    <property type="entry name" value="PROTEIN MALY"/>
    <property type="match status" value="1"/>
</dbReference>
<gene>
    <name evidence="7" type="ORF">SAMN02745163_03826</name>
</gene>
<dbReference type="NCBIfam" id="TIGR04350">
    <property type="entry name" value="C_S_lyase_PatB"/>
    <property type="match status" value="1"/>
</dbReference>
<evidence type="ECO:0000256" key="1">
    <source>
        <dbReference type="ARBA" id="ARBA00001933"/>
    </source>
</evidence>
<dbReference type="Proteomes" id="UP000184310">
    <property type="component" value="Unassembled WGS sequence"/>
</dbReference>
<keyword evidence="8" id="KW-1185">Reference proteome</keyword>
<evidence type="ECO:0000259" key="6">
    <source>
        <dbReference type="Pfam" id="PF00155"/>
    </source>
</evidence>
<organism evidence="7 8">
    <name type="scientific">Clostridium cavendishii DSM 21758</name>
    <dbReference type="NCBI Taxonomy" id="1121302"/>
    <lineage>
        <taxon>Bacteria</taxon>
        <taxon>Bacillati</taxon>
        <taxon>Bacillota</taxon>
        <taxon>Clostridia</taxon>
        <taxon>Eubacteriales</taxon>
        <taxon>Clostridiaceae</taxon>
        <taxon>Clostridium</taxon>
    </lineage>
</organism>
<evidence type="ECO:0000313" key="7">
    <source>
        <dbReference type="EMBL" id="SHK44786.1"/>
    </source>
</evidence>
<evidence type="ECO:0000256" key="2">
    <source>
        <dbReference type="ARBA" id="ARBA00012224"/>
    </source>
</evidence>
<dbReference type="InterPro" id="IPR015422">
    <property type="entry name" value="PyrdxlP-dep_Trfase_small"/>
</dbReference>
<dbReference type="OrthoDB" id="9802872at2"/>
<dbReference type="InterPro" id="IPR027619">
    <property type="entry name" value="C-S_lyase_PatB-like"/>
</dbReference>
<keyword evidence="3" id="KW-0663">Pyridoxal phosphate</keyword>
<dbReference type="InterPro" id="IPR015424">
    <property type="entry name" value="PyrdxlP-dep_Trfase"/>
</dbReference>